<evidence type="ECO:0000256" key="2">
    <source>
        <dbReference type="ARBA" id="ARBA00023015"/>
    </source>
</evidence>
<evidence type="ECO:0000313" key="7">
    <source>
        <dbReference type="Proteomes" id="UP000000844"/>
    </source>
</evidence>
<dbReference type="SUPFAM" id="SSF53850">
    <property type="entry name" value="Periplasmic binding protein-like II"/>
    <property type="match status" value="1"/>
</dbReference>
<evidence type="ECO:0000256" key="4">
    <source>
        <dbReference type="ARBA" id="ARBA00023163"/>
    </source>
</evidence>
<comment type="similarity">
    <text evidence="1">Belongs to the LysR transcriptional regulatory family.</text>
</comment>
<sequence length="295" mass="31391">MELRQLEYLVAVVDEGGFTKAANRLHVAQPGVSAQIRLLERELGETLIDRSERTARPTEVGAAVLTHARAALAAVRGVRQAVDEFAGLVRGRVRIGTVTSHNIDVPGLLSEFHRRYPDVEITLTESNSAHLIAALGSGDLDIAITGITATPPPGLKVRMLAEEPLVAAVPDGDPLARYDSVSLSKLVSRELICLASGTAARTSIEEACAAKGLSPKVAFESGDPGLCARLAERGLGVAVLQKTIVDNRDGLRGIPIVRPSLRGWLVLGWRAEGPLSPAARELLRLARRRLPGLGD</sequence>
<name>D3Q9W6_STANL</name>
<dbReference type="PROSITE" id="PS50931">
    <property type="entry name" value="HTH_LYSR"/>
    <property type="match status" value="1"/>
</dbReference>
<dbReference type="GO" id="GO:0032993">
    <property type="term" value="C:protein-DNA complex"/>
    <property type="evidence" value="ECO:0007669"/>
    <property type="project" value="TreeGrafter"/>
</dbReference>
<dbReference type="InterPro" id="IPR005119">
    <property type="entry name" value="LysR_subst-bd"/>
</dbReference>
<dbReference type="STRING" id="446470.Snas_5025"/>
<dbReference type="InterPro" id="IPR036388">
    <property type="entry name" value="WH-like_DNA-bd_sf"/>
</dbReference>
<dbReference type="RefSeq" id="WP_013020233.1">
    <property type="nucleotide sequence ID" value="NC_013947.1"/>
</dbReference>
<dbReference type="KEGG" id="sna:Snas_5025"/>
<dbReference type="InterPro" id="IPR036390">
    <property type="entry name" value="WH_DNA-bd_sf"/>
</dbReference>
<evidence type="ECO:0000313" key="6">
    <source>
        <dbReference type="EMBL" id="ADD44662.1"/>
    </source>
</evidence>
<proteinExistence type="inferred from homology"/>
<dbReference type="GO" id="GO:0003677">
    <property type="term" value="F:DNA binding"/>
    <property type="evidence" value="ECO:0007669"/>
    <property type="project" value="UniProtKB-KW"/>
</dbReference>
<feature type="domain" description="HTH lysR-type" evidence="5">
    <location>
        <begin position="1"/>
        <end position="58"/>
    </location>
</feature>
<dbReference type="eggNOG" id="COG0583">
    <property type="taxonomic scope" value="Bacteria"/>
</dbReference>
<dbReference type="Pfam" id="PF00126">
    <property type="entry name" value="HTH_1"/>
    <property type="match status" value="1"/>
</dbReference>
<dbReference type="InterPro" id="IPR000847">
    <property type="entry name" value="LysR_HTH_N"/>
</dbReference>
<dbReference type="SUPFAM" id="SSF46785">
    <property type="entry name" value="Winged helix' DNA-binding domain"/>
    <property type="match status" value="1"/>
</dbReference>
<evidence type="ECO:0000259" key="5">
    <source>
        <dbReference type="PROSITE" id="PS50931"/>
    </source>
</evidence>
<protein>
    <submittedName>
        <fullName evidence="6">Transcriptional regulator, LysR family</fullName>
    </submittedName>
</protein>
<keyword evidence="3" id="KW-0238">DNA-binding</keyword>
<keyword evidence="2" id="KW-0805">Transcription regulation</keyword>
<gene>
    <name evidence="6" type="ordered locus">Snas_5025</name>
</gene>
<dbReference type="PRINTS" id="PR00039">
    <property type="entry name" value="HTHLYSR"/>
</dbReference>
<dbReference type="GO" id="GO:0003700">
    <property type="term" value="F:DNA-binding transcription factor activity"/>
    <property type="evidence" value="ECO:0007669"/>
    <property type="project" value="InterPro"/>
</dbReference>
<dbReference type="PANTHER" id="PTHR30346:SF28">
    <property type="entry name" value="HTH-TYPE TRANSCRIPTIONAL REGULATOR CYNR"/>
    <property type="match status" value="1"/>
</dbReference>
<dbReference type="Gene3D" id="3.40.190.290">
    <property type="match status" value="1"/>
</dbReference>
<dbReference type="Proteomes" id="UP000000844">
    <property type="component" value="Chromosome"/>
</dbReference>
<keyword evidence="7" id="KW-1185">Reference proteome</keyword>
<keyword evidence="4" id="KW-0804">Transcription</keyword>
<evidence type="ECO:0000256" key="1">
    <source>
        <dbReference type="ARBA" id="ARBA00009437"/>
    </source>
</evidence>
<dbReference type="PANTHER" id="PTHR30346">
    <property type="entry name" value="TRANSCRIPTIONAL DUAL REGULATOR HCAR-RELATED"/>
    <property type="match status" value="1"/>
</dbReference>
<accession>D3Q9W6</accession>
<dbReference type="FunFam" id="1.10.10.10:FF:000001">
    <property type="entry name" value="LysR family transcriptional regulator"/>
    <property type="match status" value="1"/>
</dbReference>
<dbReference type="EMBL" id="CP001778">
    <property type="protein sequence ID" value="ADD44662.1"/>
    <property type="molecule type" value="Genomic_DNA"/>
</dbReference>
<organism evidence="6 7">
    <name type="scientific">Stackebrandtia nassauensis (strain DSM 44728 / CIP 108903 / NRRL B-16338 / NBRC 102104 / LLR-40K-21)</name>
    <dbReference type="NCBI Taxonomy" id="446470"/>
    <lineage>
        <taxon>Bacteria</taxon>
        <taxon>Bacillati</taxon>
        <taxon>Actinomycetota</taxon>
        <taxon>Actinomycetes</taxon>
        <taxon>Glycomycetales</taxon>
        <taxon>Glycomycetaceae</taxon>
        <taxon>Stackebrandtia</taxon>
    </lineage>
</organism>
<dbReference type="Pfam" id="PF03466">
    <property type="entry name" value="LysR_substrate"/>
    <property type="match status" value="1"/>
</dbReference>
<evidence type="ECO:0000256" key="3">
    <source>
        <dbReference type="ARBA" id="ARBA00023125"/>
    </source>
</evidence>
<dbReference type="HOGENOM" id="CLU_039613_6_4_11"/>
<dbReference type="OrthoDB" id="3181812at2"/>
<dbReference type="AlphaFoldDB" id="D3Q9W6"/>
<dbReference type="Gene3D" id="1.10.10.10">
    <property type="entry name" value="Winged helix-like DNA-binding domain superfamily/Winged helix DNA-binding domain"/>
    <property type="match status" value="1"/>
</dbReference>
<reference evidence="6 7" key="1">
    <citation type="journal article" date="2009" name="Stand. Genomic Sci.">
        <title>Complete genome sequence of Stackebrandtia nassauensis type strain (LLR-40K-21).</title>
        <authorList>
            <person name="Munk C."/>
            <person name="Lapidus A."/>
            <person name="Copeland A."/>
            <person name="Jando M."/>
            <person name="Mayilraj S."/>
            <person name="Glavina Del Rio T."/>
            <person name="Nolan M."/>
            <person name="Chen F."/>
            <person name="Lucas S."/>
            <person name="Tice H."/>
            <person name="Cheng J.F."/>
            <person name="Han C."/>
            <person name="Detter J.C."/>
            <person name="Bruce D."/>
            <person name="Goodwin L."/>
            <person name="Chain P."/>
            <person name="Pitluck S."/>
            <person name="Goker M."/>
            <person name="Ovchinikova G."/>
            <person name="Pati A."/>
            <person name="Ivanova N."/>
            <person name="Mavromatis K."/>
            <person name="Chen A."/>
            <person name="Palaniappan K."/>
            <person name="Land M."/>
            <person name="Hauser L."/>
            <person name="Chang Y.J."/>
            <person name="Jeffries C.D."/>
            <person name="Bristow J."/>
            <person name="Eisen J.A."/>
            <person name="Markowitz V."/>
            <person name="Hugenholtz P."/>
            <person name="Kyrpides N.C."/>
            <person name="Klenk H.P."/>
        </authorList>
    </citation>
    <scope>NUCLEOTIDE SEQUENCE [LARGE SCALE GENOMIC DNA]</scope>
    <source>
        <strain evidence="7">DSM 44728 / CIP 108903 / NRRL B-16338 / NBRC 102104 / LLR-40K-21</strain>
    </source>
</reference>